<protein>
    <submittedName>
        <fullName evidence="2">Phospholipid transport system transporter-binding protein</fullName>
    </submittedName>
</protein>
<keyword evidence="3" id="KW-1185">Reference proteome</keyword>
<dbReference type="Proteomes" id="UP001162030">
    <property type="component" value="Chromosome"/>
</dbReference>
<dbReference type="InterPro" id="IPR036513">
    <property type="entry name" value="STAS_dom_sf"/>
</dbReference>
<dbReference type="Pfam" id="PF13466">
    <property type="entry name" value="STAS_2"/>
    <property type="match status" value="1"/>
</dbReference>
<evidence type="ECO:0000259" key="1">
    <source>
        <dbReference type="PROSITE" id="PS50801"/>
    </source>
</evidence>
<dbReference type="InterPro" id="IPR002645">
    <property type="entry name" value="STAS_dom"/>
</dbReference>
<accession>A0ABM9I1B8</accession>
<dbReference type="SUPFAM" id="SSF52091">
    <property type="entry name" value="SpoIIaa-like"/>
    <property type="match status" value="1"/>
</dbReference>
<dbReference type="PANTHER" id="PTHR35849">
    <property type="entry name" value="BLR2341 PROTEIN"/>
    <property type="match status" value="1"/>
</dbReference>
<evidence type="ECO:0000313" key="2">
    <source>
        <dbReference type="EMBL" id="CAI8824954.1"/>
    </source>
</evidence>
<dbReference type="EMBL" id="OX458333">
    <property type="protein sequence ID" value="CAI8824954.1"/>
    <property type="molecule type" value="Genomic_DNA"/>
</dbReference>
<evidence type="ECO:0000313" key="3">
    <source>
        <dbReference type="Proteomes" id="UP001162030"/>
    </source>
</evidence>
<dbReference type="PROSITE" id="PS50801">
    <property type="entry name" value="STAS"/>
    <property type="match status" value="1"/>
</dbReference>
<organism evidence="2 3">
    <name type="scientific">Methylocaldum szegediense</name>
    <dbReference type="NCBI Taxonomy" id="73780"/>
    <lineage>
        <taxon>Bacteria</taxon>
        <taxon>Pseudomonadati</taxon>
        <taxon>Pseudomonadota</taxon>
        <taxon>Gammaproteobacteria</taxon>
        <taxon>Methylococcales</taxon>
        <taxon>Methylococcaceae</taxon>
        <taxon>Methylocaldum</taxon>
    </lineage>
</organism>
<feature type="domain" description="STAS" evidence="1">
    <location>
        <begin position="18"/>
        <end position="109"/>
    </location>
</feature>
<proteinExistence type="predicted"/>
<dbReference type="InterPro" id="IPR052746">
    <property type="entry name" value="MlaB_ABC_Transporter"/>
</dbReference>
<dbReference type="CDD" id="cd07043">
    <property type="entry name" value="STAS_anti-anti-sigma_factors"/>
    <property type="match status" value="1"/>
</dbReference>
<reference evidence="2 3" key="1">
    <citation type="submission" date="2023-03" db="EMBL/GenBank/DDBJ databases">
        <authorList>
            <person name="Pearce D."/>
        </authorList>
    </citation>
    <scope>NUCLEOTIDE SEQUENCE [LARGE SCALE GENOMIC DNA]</scope>
    <source>
        <strain evidence="2">Msz</strain>
    </source>
</reference>
<dbReference type="InterPro" id="IPR058548">
    <property type="entry name" value="MlaB-like_STAS"/>
</dbReference>
<dbReference type="RefSeq" id="WP_036269280.1">
    <property type="nucleotide sequence ID" value="NZ_OX458333.1"/>
</dbReference>
<dbReference type="PANTHER" id="PTHR35849:SF1">
    <property type="entry name" value="INTERMEMBRANE PHOSPHOLIPID TRANSPORT SYSTEM BINDING PROTEIN MLAB"/>
    <property type="match status" value="1"/>
</dbReference>
<dbReference type="Gene3D" id="3.30.750.24">
    <property type="entry name" value="STAS domain"/>
    <property type="match status" value="1"/>
</dbReference>
<sequence>MAGSSNPFELIDEGQGRYRLEGELSFATAGEALKKTLAVFKDAPVLSFDLAGIMRVDSAGVALLVEWIRRAAQAGTQLRYIHLPQHVKAIARVSGIEHLIAAGLPEAID</sequence>
<gene>
    <name evidence="2" type="ORF">MSZNOR_2035</name>
</gene>
<name>A0ABM9I1B8_9GAMM</name>